<dbReference type="Pfam" id="PF02932">
    <property type="entry name" value="Neur_chan_memb"/>
    <property type="match status" value="1"/>
</dbReference>
<feature type="transmembrane region" description="Helical" evidence="2">
    <location>
        <begin position="60"/>
        <end position="77"/>
    </location>
</feature>
<gene>
    <name evidence="4" type="ORF">BV898_05019</name>
</gene>
<evidence type="ECO:0000256" key="1">
    <source>
        <dbReference type="SAM" id="MobiDB-lite"/>
    </source>
</evidence>
<accession>A0A1W0X0E0</accession>
<feature type="transmembrane region" description="Helical" evidence="2">
    <location>
        <begin position="92"/>
        <end position="111"/>
    </location>
</feature>
<dbReference type="EMBL" id="MTYJ01000026">
    <property type="protein sequence ID" value="OQV20944.1"/>
    <property type="molecule type" value="Genomic_DNA"/>
</dbReference>
<evidence type="ECO:0000256" key="2">
    <source>
        <dbReference type="SAM" id="Phobius"/>
    </source>
</evidence>
<organism evidence="4 5">
    <name type="scientific">Hypsibius exemplaris</name>
    <name type="common">Freshwater tardigrade</name>
    <dbReference type="NCBI Taxonomy" id="2072580"/>
    <lineage>
        <taxon>Eukaryota</taxon>
        <taxon>Metazoa</taxon>
        <taxon>Ecdysozoa</taxon>
        <taxon>Tardigrada</taxon>
        <taxon>Eutardigrada</taxon>
        <taxon>Parachela</taxon>
        <taxon>Hypsibioidea</taxon>
        <taxon>Hypsibiidae</taxon>
        <taxon>Hypsibius</taxon>
    </lineage>
</organism>
<feature type="transmembrane region" description="Helical" evidence="2">
    <location>
        <begin position="207"/>
        <end position="227"/>
    </location>
</feature>
<evidence type="ECO:0000313" key="5">
    <source>
        <dbReference type="Proteomes" id="UP000192578"/>
    </source>
</evidence>
<keyword evidence="2" id="KW-0472">Membrane</keyword>
<dbReference type="GO" id="GO:0016020">
    <property type="term" value="C:membrane"/>
    <property type="evidence" value="ECO:0007669"/>
    <property type="project" value="InterPro"/>
</dbReference>
<dbReference type="GO" id="GO:0005230">
    <property type="term" value="F:extracellular ligand-gated monoatomic ion channel activity"/>
    <property type="evidence" value="ECO:0007669"/>
    <property type="project" value="UniProtKB-ARBA"/>
</dbReference>
<dbReference type="SUPFAM" id="SSF90112">
    <property type="entry name" value="Neurotransmitter-gated ion-channel transmembrane pore"/>
    <property type="match status" value="1"/>
</dbReference>
<dbReference type="GO" id="GO:0004888">
    <property type="term" value="F:transmembrane signaling receptor activity"/>
    <property type="evidence" value="ECO:0007669"/>
    <property type="project" value="InterPro"/>
</dbReference>
<dbReference type="AlphaFoldDB" id="A0A1W0X0E0"/>
<protein>
    <submittedName>
        <fullName evidence="4">Glutamate-gated chloride channel</fullName>
    </submittedName>
</protein>
<name>A0A1W0X0E0_HYPEX</name>
<reference evidence="5" key="1">
    <citation type="submission" date="2017-01" db="EMBL/GenBank/DDBJ databases">
        <title>Comparative genomics of anhydrobiosis in the tardigrade Hypsibius dujardini.</title>
        <authorList>
            <person name="Yoshida Y."/>
            <person name="Koutsovoulos G."/>
            <person name="Laetsch D."/>
            <person name="Stevens L."/>
            <person name="Kumar S."/>
            <person name="Horikawa D."/>
            <person name="Ishino K."/>
            <person name="Komine S."/>
            <person name="Tomita M."/>
            <person name="Blaxter M."/>
            <person name="Arakawa K."/>
        </authorList>
    </citation>
    <scope>NUCLEOTIDE SEQUENCE [LARGE SCALE GENOMIC DNA]</scope>
    <source>
        <strain evidence="5">Z151</strain>
    </source>
</reference>
<keyword evidence="2" id="KW-0812">Transmembrane</keyword>
<dbReference type="CDD" id="cd19049">
    <property type="entry name" value="LGIC_TM_anion"/>
    <property type="match status" value="1"/>
</dbReference>
<keyword evidence="2" id="KW-1133">Transmembrane helix</keyword>
<feature type="domain" description="Neurotransmitter-gated ion-channel transmembrane" evidence="3">
    <location>
        <begin position="34"/>
        <end position="118"/>
    </location>
</feature>
<feature type="transmembrane region" description="Helical" evidence="2">
    <location>
        <begin position="35"/>
        <end position="53"/>
    </location>
</feature>
<evidence type="ECO:0000313" key="4">
    <source>
        <dbReference type="EMBL" id="OQV20944.1"/>
    </source>
</evidence>
<dbReference type="InterPro" id="IPR006029">
    <property type="entry name" value="Neurotrans-gated_channel_TM"/>
</dbReference>
<comment type="caution">
    <text evidence="4">The sequence shown here is derived from an EMBL/GenBank/DDBJ whole genome shotgun (WGS) entry which is preliminary data.</text>
</comment>
<dbReference type="InterPro" id="IPR038050">
    <property type="entry name" value="Neuro_actylchol_rec"/>
</dbReference>
<dbReference type="PANTHER" id="PTHR18945">
    <property type="entry name" value="NEUROTRANSMITTER GATED ION CHANNEL"/>
    <property type="match status" value="1"/>
</dbReference>
<sequence length="237" mass="26378">MAHVELRLSTLRLFSCLKVKLKLQRRISYHLTQTYLPTILIVSVSWVTFWLSVEAVPARVSLGITTLLTMTTLIGGAKQGLPAVSYIKALDVWMGTCTFFVFSTLLEYVVVSKTSRRKVALLVTMPSSGSAGHGVPRSSTMSPGPRFEHQYSPPGTAKSPSQNNFRPQKLNGHCDYDVESPVAEAYPRPGPTKVVLTPAQQAKRIDIIARVLFPSMFGAFNFVYWTYYLLQSWEEAG</sequence>
<dbReference type="InterPro" id="IPR006028">
    <property type="entry name" value="GABAA/Glycine_rcpt"/>
</dbReference>
<keyword evidence="5" id="KW-1185">Reference proteome</keyword>
<evidence type="ECO:0000259" key="3">
    <source>
        <dbReference type="Pfam" id="PF02932"/>
    </source>
</evidence>
<dbReference type="Proteomes" id="UP000192578">
    <property type="component" value="Unassembled WGS sequence"/>
</dbReference>
<dbReference type="OrthoDB" id="442503at2759"/>
<dbReference type="PRINTS" id="PR00253">
    <property type="entry name" value="GABAARECEPTR"/>
</dbReference>
<dbReference type="InterPro" id="IPR006201">
    <property type="entry name" value="Neur_channel"/>
</dbReference>
<proteinExistence type="predicted"/>
<dbReference type="InterPro" id="IPR036719">
    <property type="entry name" value="Neuro-gated_channel_TM_sf"/>
</dbReference>
<dbReference type="Gene3D" id="1.20.58.390">
    <property type="entry name" value="Neurotransmitter-gated ion-channel transmembrane domain"/>
    <property type="match status" value="1"/>
</dbReference>
<feature type="region of interest" description="Disordered" evidence="1">
    <location>
        <begin position="131"/>
        <end position="166"/>
    </location>
</feature>